<reference evidence="1" key="1">
    <citation type="submission" date="2020-02" db="EMBL/GenBank/DDBJ databases">
        <authorList>
            <person name="Meier V. D."/>
        </authorList>
    </citation>
    <scope>NUCLEOTIDE SEQUENCE</scope>
    <source>
        <strain evidence="1">AVDCRST_MAG68</strain>
    </source>
</reference>
<dbReference type="EMBL" id="CADCTW010000010">
    <property type="protein sequence ID" value="CAA9297501.1"/>
    <property type="molecule type" value="Genomic_DNA"/>
</dbReference>
<gene>
    <name evidence="1" type="ORF">AVDCRST_MAG68-142</name>
</gene>
<accession>A0A6J4K7F6</accession>
<organism evidence="1">
    <name type="scientific">uncultured Gemmatimonadota bacterium</name>
    <dbReference type="NCBI Taxonomy" id="203437"/>
    <lineage>
        <taxon>Bacteria</taxon>
        <taxon>Pseudomonadati</taxon>
        <taxon>Gemmatimonadota</taxon>
        <taxon>environmental samples</taxon>
    </lineage>
</organism>
<name>A0A6J4K7F6_9BACT</name>
<evidence type="ECO:0000313" key="1">
    <source>
        <dbReference type="EMBL" id="CAA9297501.1"/>
    </source>
</evidence>
<protein>
    <submittedName>
        <fullName evidence="1">Uncharacterized protein</fullName>
    </submittedName>
</protein>
<dbReference type="Pfam" id="PF15586">
    <property type="entry name" value="Imm8"/>
    <property type="match status" value="1"/>
</dbReference>
<sequence length="125" mass="14127">MIRAALRSLSTTDLRMLDIERDYPEDPECFSLLMDAYIGPEGEPGQEQFSFYVRTPTWVAKQVADSGSLWEGALIVEHWDYRLVRSAVQALCARATGSDWAAVAAQLGRHLMWEFDGMTDHSETL</sequence>
<proteinExistence type="predicted"/>
<dbReference type="AlphaFoldDB" id="A0A6J4K7F6"/>
<dbReference type="InterPro" id="IPR028964">
    <property type="entry name" value="Imm8"/>
</dbReference>